<evidence type="ECO:0000313" key="3">
    <source>
        <dbReference type="Proteomes" id="UP000033047"/>
    </source>
</evidence>
<dbReference type="PATRIC" id="fig|927665.4.peg.2169"/>
<dbReference type="InterPro" id="IPR036866">
    <property type="entry name" value="RibonucZ/Hydroxyglut_hydro"/>
</dbReference>
<dbReference type="PANTHER" id="PTHR13754:SF18">
    <property type="entry name" value="7,8-DIHYDROPTERIN-6-METHYL-4-(BETA-D-RIBOFURANOSYL)-AMINOBENZENE-5'-PHOSPHATE SYNTHASE"/>
    <property type="match status" value="1"/>
</dbReference>
<dbReference type="GO" id="GO:0016740">
    <property type="term" value="F:transferase activity"/>
    <property type="evidence" value="ECO:0007669"/>
    <property type="project" value="TreeGrafter"/>
</dbReference>
<organism evidence="2 3">
    <name type="scientific">Parabacteroides goldsteinii DSM 19448 = WAL 12034</name>
    <dbReference type="NCBI Taxonomy" id="927665"/>
    <lineage>
        <taxon>Bacteria</taxon>
        <taxon>Pseudomonadati</taxon>
        <taxon>Bacteroidota</taxon>
        <taxon>Bacteroidia</taxon>
        <taxon>Bacteroidales</taxon>
        <taxon>Tannerellaceae</taxon>
        <taxon>Parabacteroides</taxon>
    </lineage>
</organism>
<name>A0A0F5JEF7_9BACT</name>
<sequence>MKLTVLVDNNTYIDQYYLGEPAVCYYIEDGETRLLLDTGYSDVYIRNAKALGIDLAQVSVIALSHGHNDHTRGLQYWSGGM</sequence>
<evidence type="ECO:0000313" key="2">
    <source>
        <dbReference type="EMBL" id="KKB56139.1"/>
    </source>
</evidence>
<dbReference type="InterPro" id="IPR001279">
    <property type="entry name" value="Metallo-B-lactamas"/>
</dbReference>
<protein>
    <recommendedName>
        <fullName evidence="1">Metallo-beta-lactamase domain-containing protein</fullName>
    </recommendedName>
</protein>
<dbReference type="PANTHER" id="PTHR13754">
    <property type="entry name" value="METALLO-BETA-LACTAMASE SUPERFAMILY PROTEIN"/>
    <property type="match status" value="1"/>
</dbReference>
<comment type="caution">
    <text evidence="2">The sequence shown here is derived from an EMBL/GenBank/DDBJ whole genome shotgun (WGS) entry which is preliminary data.</text>
</comment>
<accession>A0A0F5JEF7</accession>
<dbReference type="Proteomes" id="UP000033047">
    <property type="component" value="Unassembled WGS sequence"/>
</dbReference>
<dbReference type="RefSeq" id="WP_010800913.1">
    <property type="nucleotide sequence ID" value="NZ_KQ033912.1"/>
</dbReference>
<reference evidence="2 3" key="1">
    <citation type="submission" date="2013-04" db="EMBL/GenBank/DDBJ databases">
        <title>The Genome Sequence of Parabacteroides goldsteinii DSM 19448.</title>
        <authorList>
            <consortium name="The Broad Institute Genomics Platform"/>
            <person name="Earl A."/>
            <person name="Ward D."/>
            <person name="Feldgarden M."/>
            <person name="Gevers D."/>
            <person name="Martens E."/>
            <person name="Sakamoto M."/>
            <person name="Benno Y."/>
            <person name="Song Y."/>
            <person name="Liu C."/>
            <person name="Lee J."/>
            <person name="Bolanos M."/>
            <person name="Vaisanen M.L."/>
            <person name="Finegold S.M."/>
            <person name="Walker B."/>
            <person name="Young S."/>
            <person name="Zeng Q."/>
            <person name="Gargeya S."/>
            <person name="Fitzgerald M."/>
            <person name="Haas B."/>
            <person name="Abouelleil A."/>
            <person name="Allen A.W."/>
            <person name="Alvarado L."/>
            <person name="Arachchi H.M."/>
            <person name="Berlin A.M."/>
            <person name="Chapman S.B."/>
            <person name="Gainer-Dewar J."/>
            <person name="Goldberg J."/>
            <person name="Griggs A."/>
            <person name="Gujja S."/>
            <person name="Hansen M."/>
            <person name="Howarth C."/>
            <person name="Imamovic A."/>
            <person name="Ireland A."/>
            <person name="Larimer J."/>
            <person name="McCowan C."/>
            <person name="Murphy C."/>
            <person name="Pearson M."/>
            <person name="Poon T.W."/>
            <person name="Priest M."/>
            <person name="Roberts A."/>
            <person name="Saif S."/>
            <person name="Shea T."/>
            <person name="Sisk P."/>
            <person name="Sykes S."/>
            <person name="Wortman J."/>
            <person name="Nusbaum C."/>
            <person name="Birren B."/>
        </authorList>
    </citation>
    <scope>NUCLEOTIDE SEQUENCE [LARGE SCALE GENOMIC DNA]</scope>
    <source>
        <strain evidence="2 3">DSM 19448</strain>
    </source>
</reference>
<gene>
    <name evidence="2" type="ORF">HMPREF1535_02112</name>
</gene>
<dbReference type="InterPro" id="IPR052926">
    <property type="entry name" value="Metallo-beta-lactamase_dom"/>
</dbReference>
<dbReference type="SUPFAM" id="SSF56281">
    <property type="entry name" value="Metallo-hydrolase/oxidoreductase"/>
    <property type="match status" value="1"/>
</dbReference>
<dbReference type="AlphaFoldDB" id="A0A0F5JEF7"/>
<dbReference type="STRING" id="927665.HMPREF1535_02112"/>
<dbReference type="EMBL" id="AQHV01000011">
    <property type="protein sequence ID" value="KKB56139.1"/>
    <property type="molecule type" value="Genomic_DNA"/>
</dbReference>
<dbReference type="HOGENOM" id="CLU_186988_0_0_10"/>
<dbReference type="Gene3D" id="3.60.15.10">
    <property type="entry name" value="Ribonuclease Z/Hydroxyacylglutathione hydrolase-like"/>
    <property type="match status" value="1"/>
</dbReference>
<proteinExistence type="predicted"/>
<feature type="domain" description="Metallo-beta-lactamase" evidence="1">
    <location>
        <begin position="20"/>
        <end position="77"/>
    </location>
</feature>
<evidence type="ECO:0000259" key="1">
    <source>
        <dbReference type="Pfam" id="PF00753"/>
    </source>
</evidence>
<dbReference type="Pfam" id="PF00753">
    <property type="entry name" value="Lactamase_B"/>
    <property type="match status" value="1"/>
</dbReference>